<evidence type="ECO:0000256" key="12">
    <source>
        <dbReference type="ARBA" id="ARBA00048988"/>
    </source>
</evidence>
<dbReference type="InterPro" id="IPR014017">
    <property type="entry name" value="DNA_helicase_UvrD-like_C"/>
</dbReference>
<dbReference type="GO" id="GO:0005524">
    <property type="term" value="F:ATP binding"/>
    <property type="evidence" value="ECO:0007669"/>
    <property type="project" value="UniProtKB-UniRule"/>
</dbReference>
<protein>
    <recommendedName>
        <fullName evidence="11">DNA 3'-5' helicase</fullName>
        <ecNumber evidence="11">5.6.2.4</ecNumber>
    </recommendedName>
</protein>
<dbReference type="SUPFAM" id="SSF52540">
    <property type="entry name" value="P-loop containing nucleoside triphosphate hydrolases"/>
    <property type="match status" value="1"/>
</dbReference>
<dbReference type="RefSeq" id="WP_102212217.1">
    <property type="nucleotide sequence ID" value="NZ_PNHF01000005.1"/>
</dbReference>
<keyword evidence="8" id="KW-0234">DNA repair</keyword>
<organism evidence="16 17">
    <name type="scientific">Corynebacterium xerosis</name>
    <dbReference type="NCBI Taxonomy" id="1725"/>
    <lineage>
        <taxon>Bacteria</taxon>
        <taxon>Bacillati</taxon>
        <taxon>Actinomycetota</taxon>
        <taxon>Actinomycetes</taxon>
        <taxon>Mycobacteriales</taxon>
        <taxon>Corynebacteriaceae</taxon>
        <taxon>Corynebacterium</taxon>
    </lineage>
</organism>
<dbReference type="PANTHER" id="PTHR11070">
    <property type="entry name" value="UVRD / RECB / PCRA DNA HELICASE FAMILY MEMBER"/>
    <property type="match status" value="1"/>
</dbReference>
<evidence type="ECO:0000313" key="16">
    <source>
        <dbReference type="EMBL" id="PMC62895.1"/>
    </source>
</evidence>
<evidence type="ECO:0000259" key="14">
    <source>
        <dbReference type="PROSITE" id="PS51198"/>
    </source>
</evidence>
<dbReference type="Gene3D" id="3.40.50.300">
    <property type="entry name" value="P-loop containing nucleotide triphosphate hydrolases"/>
    <property type="match status" value="4"/>
</dbReference>
<dbReference type="EC" id="5.6.2.4" evidence="11"/>
<dbReference type="EMBL" id="PNHF01000005">
    <property type="protein sequence ID" value="PMC62895.1"/>
    <property type="molecule type" value="Genomic_DNA"/>
</dbReference>
<comment type="similarity">
    <text evidence="1">Belongs to the helicase family. UvrD subfamily.</text>
</comment>
<reference evidence="16 17" key="1">
    <citation type="submission" date="2017-09" db="EMBL/GenBank/DDBJ databases">
        <title>Bacterial strain isolated from the female urinary microbiota.</title>
        <authorList>
            <person name="Thomas-White K."/>
            <person name="Kumar N."/>
            <person name="Forster S."/>
            <person name="Putonti C."/>
            <person name="Lawley T."/>
            <person name="Wolfe A.J."/>
        </authorList>
    </citation>
    <scope>NUCLEOTIDE SEQUENCE [LARGE SCALE GENOMIC DNA]</scope>
    <source>
        <strain evidence="16 17">UMB0908</strain>
    </source>
</reference>
<comment type="catalytic activity">
    <reaction evidence="10">
        <text>Couples ATP hydrolysis with the unwinding of duplex DNA by translocating in the 3'-5' direction.</text>
        <dbReference type="EC" id="5.6.2.4"/>
    </reaction>
</comment>
<keyword evidence="3" id="KW-0227">DNA damage</keyword>
<evidence type="ECO:0000259" key="15">
    <source>
        <dbReference type="PROSITE" id="PS51217"/>
    </source>
</evidence>
<evidence type="ECO:0000256" key="13">
    <source>
        <dbReference type="PROSITE-ProRule" id="PRU00560"/>
    </source>
</evidence>
<dbReference type="STRING" id="1725.WU86_07105"/>
<dbReference type="Gene3D" id="1.10.486.10">
    <property type="entry name" value="PCRA, domain 4"/>
    <property type="match status" value="1"/>
</dbReference>
<dbReference type="PROSITE" id="PS51217">
    <property type="entry name" value="UVRD_HELICASE_CTER"/>
    <property type="match status" value="1"/>
</dbReference>
<proteinExistence type="inferred from homology"/>
<evidence type="ECO:0000256" key="5">
    <source>
        <dbReference type="ARBA" id="ARBA00022806"/>
    </source>
</evidence>
<feature type="domain" description="UvrD-like helicase ATP-binding" evidence="14">
    <location>
        <begin position="1"/>
        <end position="427"/>
    </location>
</feature>
<evidence type="ECO:0000256" key="8">
    <source>
        <dbReference type="ARBA" id="ARBA00023204"/>
    </source>
</evidence>
<keyword evidence="4 13" id="KW-0378">Hydrolase</keyword>
<comment type="catalytic activity">
    <reaction evidence="12">
        <text>ATP + H2O = ADP + phosphate + H(+)</text>
        <dbReference type="Rhea" id="RHEA:13065"/>
        <dbReference type="ChEBI" id="CHEBI:15377"/>
        <dbReference type="ChEBI" id="CHEBI:15378"/>
        <dbReference type="ChEBI" id="CHEBI:30616"/>
        <dbReference type="ChEBI" id="CHEBI:43474"/>
        <dbReference type="ChEBI" id="CHEBI:456216"/>
        <dbReference type="EC" id="5.6.2.4"/>
    </reaction>
</comment>
<dbReference type="GO" id="GO:0003677">
    <property type="term" value="F:DNA binding"/>
    <property type="evidence" value="ECO:0007669"/>
    <property type="project" value="UniProtKB-KW"/>
</dbReference>
<feature type="domain" description="UvrD-like helicase C-terminal" evidence="15">
    <location>
        <begin position="434"/>
        <end position="701"/>
    </location>
</feature>
<dbReference type="AlphaFoldDB" id="A0A2N6T0R5"/>
<dbReference type="Pfam" id="PF00580">
    <property type="entry name" value="UvrD-helicase"/>
    <property type="match status" value="1"/>
</dbReference>
<dbReference type="InterPro" id="IPR013986">
    <property type="entry name" value="DExx_box_DNA_helicase_dom_sf"/>
</dbReference>
<evidence type="ECO:0000256" key="4">
    <source>
        <dbReference type="ARBA" id="ARBA00022801"/>
    </source>
</evidence>
<evidence type="ECO:0000256" key="11">
    <source>
        <dbReference type="ARBA" id="ARBA00034808"/>
    </source>
</evidence>
<evidence type="ECO:0000256" key="1">
    <source>
        <dbReference type="ARBA" id="ARBA00009922"/>
    </source>
</evidence>
<evidence type="ECO:0000256" key="7">
    <source>
        <dbReference type="ARBA" id="ARBA00023125"/>
    </source>
</evidence>
<keyword evidence="9" id="KW-0413">Isomerase</keyword>
<keyword evidence="2 13" id="KW-0547">Nucleotide-binding</keyword>
<dbReference type="InterPro" id="IPR000212">
    <property type="entry name" value="DNA_helicase_UvrD/REP"/>
</dbReference>
<evidence type="ECO:0000256" key="9">
    <source>
        <dbReference type="ARBA" id="ARBA00023235"/>
    </source>
</evidence>
<dbReference type="InterPro" id="IPR027417">
    <property type="entry name" value="P-loop_NTPase"/>
</dbReference>
<dbReference type="Gene3D" id="1.10.10.160">
    <property type="match status" value="1"/>
</dbReference>
<evidence type="ECO:0000256" key="10">
    <source>
        <dbReference type="ARBA" id="ARBA00034617"/>
    </source>
</evidence>
<evidence type="ECO:0000256" key="3">
    <source>
        <dbReference type="ARBA" id="ARBA00022763"/>
    </source>
</evidence>
<gene>
    <name evidence="16" type="ORF">CJ204_03350</name>
</gene>
<sequence>MTDGNQKNTMKSTIITASAGTGKTYTITGKLADRIKDGLSPSAIIATTFTTKAAGELSERIRSKLMEDGLVEQAQAIGSALVGTVNSVSATLVRDFAIDAGLSPELETLTEDAAARAFDLACDAVIADAEDAHRALLRRTGYDKPVDAYEFDQRKSFSDTVRAIAETARQNLIGPDGLATAAEASVAELIEVLDQVNPESVGADETDDRATWTRDAIAACTDAIDIDAGLAKQTKTSQARQRKFADLAKDLAGDPDRIPWNEWAKLADVKSPKAIAALFEDFSDIAADIADNPAYREDMSTLTRLVLGTAATCLTAYDDHKKALGLIDFTDQEVLALEIISTSPSVRAAIAETYEVLVVDEFQDTNPIQLALFFQLGELAGEVIWVGDPKQSIYGFRGSDPQLMAAAFDELAVHGTVEKLDRSWRSFREPLALTNELFSASMPDADVRLRVAEPKMFEHKGGDVRIWQPSTNGGTSNAPWFGAIAKGVSSLIAEGTAPKDIAVLARSKANVENIVDALTEAGIPCTGDKADLRSAREGQVIRAGLGFLLDPRDTRSLVELIVLCDDHSAHDDWFTRLTAAGTTRESRSELLQSWADDEALAPLQQLRTAAVNLTPVECVRQVIDALDLRQRIVGWTRPSRRMGSLDAFTGLAREYQDETRSAGGATSLSGFLNWFDAIDELPQAGGDDDSVYVGTMHSSKGLEWDAVCVAVPKPKDMFTPDGHWVASREAPTLENPLGERYLRFWPAAPDKAKVIVETMAAQPVQKERAAAEVEDARRLAYVSLTRAAKHSILCARSGFEDFAAVKGTPVTMKADGDHVAVKDAAGSVVQVPARIETMIWDDADATPPMPSRHRPGLDSMRGPAPAGRLAPARVAPSSIAATDDQRAAAAVVERVVLGAPLVSGGGQHWERVGEAVHGYLGLPLATLGADLRERAAERLIGSWGVGAHVSAETMADLGTRWLKWLDAEFPDAVIRSEVPVTWRNEDHQIHEGWIDQLLELPDGRVVLIDHKTYPGDDPIGHVRENYIGQLSGYADALELAGRGRPAEILVHLPLKGLVVAIRP</sequence>
<accession>A0A2N6T0R5</accession>
<dbReference type="GO" id="GO:0016887">
    <property type="term" value="F:ATP hydrolysis activity"/>
    <property type="evidence" value="ECO:0007669"/>
    <property type="project" value="RHEA"/>
</dbReference>
<keyword evidence="7" id="KW-0238">DNA-binding</keyword>
<name>A0A2N6T0R5_9CORY</name>
<dbReference type="PANTHER" id="PTHR11070:SF2">
    <property type="entry name" value="ATP-DEPENDENT DNA HELICASE SRS2"/>
    <property type="match status" value="1"/>
</dbReference>
<dbReference type="Pfam" id="PF13361">
    <property type="entry name" value="UvrD_C"/>
    <property type="match status" value="1"/>
</dbReference>
<comment type="caution">
    <text evidence="16">The sequence shown here is derived from an EMBL/GenBank/DDBJ whole genome shotgun (WGS) entry which is preliminary data.</text>
</comment>
<dbReference type="GO" id="GO:0000725">
    <property type="term" value="P:recombinational repair"/>
    <property type="evidence" value="ECO:0007669"/>
    <property type="project" value="TreeGrafter"/>
</dbReference>
<dbReference type="Proteomes" id="UP000235363">
    <property type="component" value="Unassembled WGS sequence"/>
</dbReference>
<dbReference type="InterPro" id="IPR014016">
    <property type="entry name" value="UvrD-like_ATP-bd"/>
</dbReference>
<keyword evidence="6 13" id="KW-0067">ATP-binding</keyword>
<evidence type="ECO:0000313" key="17">
    <source>
        <dbReference type="Proteomes" id="UP000235363"/>
    </source>
</evidence>
<evidence type="ECO:0000256" key="6">
    <source>
        <dbReference type="ARBA" id="ARBA00022840"/>
    </source>
</evidence>
<keyword evidence="5 13" id="KW-0347">Helicase</keyword>
<dbReference type="GO" id="GO:0043138">
    <property type="term" value="F:3'-5' DNA helicase activity"/>
    <property type="evidence" value="ECO:0007669"/>
    <property type="project" value="UniProtKB-EC"/>
</dbReference>
<dbReference type="PROSITE" id="PS51198">
    <property type="entry name" value="UVRD_HELICASE_ATP_BIND"/>
    <property type="match status" value="1"/>
</dbReference>
<feature type="binding site" evidence="13">
    <location>
        <begin position="17"/>
        <end position="24"/>
    </location>
    <ligand>
        <name>ATP</name>
        <dbReference type="ChEBI" id="CHEBI:30616"/>
    </ligand>
</feature>
<evidence type="ECO:0000256" key="2">
    <source>
        <dbReference type="ARBA" id="ARBA00022741"/>
    </source>
</evidence>